<dbReference type="EMBL" id="JAWDIS010000003">
    <property type="protein sequence ID" value="MDU0368253.1"/>
    <property type="molecule type" value="Genomic_DNA"/>
</dbReference>
<keyword evidence="3" id="KW-0804">Transcription</keyword>
<dbReference type="SUPFAM" id="SSF46689">
    <property type="entry name" value="Homeodomain-like"/>
    <property type="match status" value="1"/>
</dbReference>
<evidence type="ECO:0000256" key="4">
    <source>
        <dbReference type="PROSITE-ProRule" id="PRU00335"/>
    </source>
</evidence>
<organism evidence="7 8">
    <name type="scientific">Microbacterium galbum</name>
    <dbReference type="NCBI Taxonomy" id="3075994"/>
    <lineage>
        <taxon>Bacteria</taxon>
        <taxon>Bacillati</taxon>
        <taxon>Actinomycetota</taxon>
        <taxon>Actinomycetes</taxon>
        <taxon>Micrococcales</taxon>
        <taxon>Microbacteriaceae</taxon>
        <taxon>Microbacterium</taxon>
    </lineage>
</organism>
<keyword evidence="8" id="KW-1185">Reference proteome</keyword>
<dbReference type="RefSeq" id="WP_315995434.1">
    <property type="nucleotide sequence ID" value="NZ_JAWDIS010000003.1"/>
</dbReference>
<evidence type="ECO:0000256" key="3">
    <source>
        <dbReference type="ARBA" id="ARBA00023163"/>
    </source>
</evidence>
<evidence type="ECO:0000313" key="7">
    <source>
        <dbReference type="EMBL" id="MDU0368253.1"/>
    </source>
</evidence>
<gene>
    <name evidence="7" type="ORF">RWH45_13595</name>
</gene>
<dbReference type="PANTHER" id="PTHR30055">
    <property type="entry name" value="HTH-TYPE TRANSCRIPTIONAL REGULATOR RUTR"/>
    <property type="match status" value="1"/>
</dbReference>
<feature type="region of interest" description="Disordered" evidence="5">
    <location>
        <begin position="1"/>
        <end position="26"/>
    </location>
</feature>
<feature type="DNA-binding region" description="H-T-H motif" evidence="4">
    <location>
        <begin position="51"/>
        <end position="70"/>
    </location>
</feature>
<name>A0ABU3TA58_9MICO</name>
<dbReference type="PANTHER" id="PTHR30055:SF234">
    <property type="entry name" value="HTH-TYPE TRANSCRIPTIONAL REGULATOR BETI"/>
    <property type="match status" value="1"/>
</dbReference>
<evidence type="ECO:0000313" key="8">
    <source>
        <dbReference type="Proteomes" id="UP001263371"/>
    </source>
</evidence>
<comment type="caution">
    <text evidence="7">The sequence shown here is derived from an EMBL/GenBank/DDBJ whole genome shotgun (WGS) entry which is preliminary data.</text>
</comment>
<dbReference type="PROSITE" id="PS50977">
    <property type="entry name" value="HTH_TETR_2"/>
    <property type="match status" value="1"/>
</dbReference>
<evidence type="ECO:0000256" key="2">
    <source>
        <dbReference type="ARBA" id="ARBA00023125"/>
    </source>
</evidence>
<dbReference type="InterPro" id="IPR001647">
    <property type="entry name" value="HTH_TetR"/>
</dbReference>
<sequence length="217" mass="23672">MTPLPAPVDAAADPAAGSVRRRGPRQDVARNKAALLAATGDLLLADPEAASMPAIAARAGLSVATAYRYFPTIDELHREYLLDVLEQLIGYARDLDLDGADLFEAVLGKWFELVVAHGPAMVLIRSREGFLTRKARGERHALIIDAAWGPAVRELMRLDGVDESLYDRALATCNALFNSRELLDVHTVTRRAPSRIVRDLTTMYRGTLRGLAATLVD</sequence>
<dbReference type="InterPro" id="IPR009057">
    <property type="entry name" value="Homeodomain-like_sf"/>
</dbReference>
<keyword evidence="2 4" id="KW-0238">DNA-binding</keyword>
<reference evidence="7 8" key="1">
    <citation type="submission" date="2023-09" db="EMBL/GenBank/DDBJ databases">
        <title>Microbacterium fusihabitans sp. nov., Microbacterium phycihabitans sp. nov., and Microbacterium cervinum sp. nov., isolated from dried seaweeds of beach.</title>
        <authorList>
            <person name="Lee S.D."/>
        </authorList>
    </citation>
    <scope>NUCLEOTIDE SEQUENCE [LARGE SCALE GENOMIC DNA]</scope>
    <source>
        <strain evidence="7 8">KSW4-17</strain>
    </source>
</reference>
<evidence type="ECO:0000256" key="1">
    <source>
        <dbReference type="ARBA" id="ARBA00023015"/>
    </source>
</evidence>
<keyword evidence="1" id="KW-0805">Transcription regulation</keyword>
<evidence type="ECO:0000256" key="5">
    <source>
        <dbReference type="SAM" id="MobiDB-lite"/>
    </source>
</evidence>
<dbReference type="InterPro" id="IPR050109">
    <property type="entry name" value="HTH-type_TetR-like_transc_reg"/>
</dbReference>
<protein>
    <submittedName>
        <fullName evidence="7">TetR/AcrR family transcriptional regulator</fullName>
    </submittedName>
</protein>
<evidence type="ECO:0000259" key="6">
    <source>
        <dbReference type="PROSITE" id="PS50977"/>
    </source>
</evidence>
<dbReference type="Pfam" id="PF00440">
    <property type="entry name" value="TetR_N"/>
    <property type="match status" value="1"/>
</dbReference>
<dbReference type="Proteomes" id="UP001263371">
    <property type="component" value="Unassembled WGS sequence"/>
</dbReference>
<accession>A0ABU3TA58</accession>
<dbReference type="Gene3D" id="1.10.357.10">
    <property type="entry name" value="Tetracycline Repressor, domain 2"/>
    <property type="match status" value="1"/>
</dbReference>
<feature type="compositionally biased region" description="Low complexity" evidence="5">
    <location>
        <begin position="7"/>
        <end position="16"/>
    </location>
</feature>
<feature type="domain" description="HTH tetR-type" evidence="6">
    <location>
        <begin position="29"/>
        <end position="88"/>
    </location>
</feature>
<proteinExistence type="predicted"/>